<name>A0A914E7H1_9BILA</name>
<proteinExistence type="predicted"/>
<accession>A0A914E7H1</accession>
<keyword evidence="1" id="KW-0812">Transmembrane</keyword>
<dbReference type="WBParaSite" id="ACRNAN_Path_914.g3514.t1">
    <property type="protein sequence ID" value="ACRNAN_Path_914.g3514.t1"/>
    <property type="gene ID" value="ACRNAN_Path_914.g3514"/>
</dbReference>
<organism evidence="2 4">
    <name type="scientific">Acrobeloides nanus</name>
    <dbReference type="NCBI Taxonomy" id="290746"/>
    <lineage>
        <taxon>Eukaryota</taxon>
        <taxon>Metazoa</taxon>
        <taxon>Ecdysozoa</taxon>
        <taxon>Nematoda</taxon>
        <taxon>Chromadorea</taxon>
        <taxon>Rhabditida</taxon>
        <taxon>Tylenchina</taxon>
        <taxon>Cephalobomorpha</taxon>
        <taxon>Cephaloboidea</taxon>
        <taxon>Cephalobidae</taxon>
        <taxon>Acrobeloides</taxon>
    </lineage>
</organism>
<sequence length="73" mass="7909">MVGQHRRLLIGCLSSSQMNEYAHSCDVVAIVDSVSGFIVIDSEEEGEEKGAVYSAVLFWLPLIIIGVCVPAKK</sequence>
<feature type="transmembrane region" description="Helical" evidence="1">
    <location>
        <begin position="21"/>
        <end position="40"/>
    </location>
</feature>
<reference evidence="3 4" key="1">
    <citation type="submission" date="2022-11" db="UniProtKB">
        <authorList>
            <consortium name="WormBaseParasite"/>
        </authorList>
    </citation>
    <scope>IDENTIFICATION</scope>
</reference>
<keyword evidence="2" id="KW-1185">Reference proteome</keyword>
<dbReference type="AlphaFoldDB" id="A0A914E7H1"/>
<evidence type="ECO:0000313" key="3">
    <source>
        <dbReference type="WBParaSite" id="ACRNAN_Path_914.g3514.t1"/>
    </source>
</evidence>
<evidence type="ECO:0000313" key="2">
    <source>
        <dbReference type="Proteomes" id="UP000887540"/>
    </source>
</evidence>
<dbReference type="Proteomes" id="UP000887540">
    <property type="component" value="Unplaced"/>
</dbReference>
<keyword evidence="1" id="KW-1133">Transmembrane helix</keyword>
<evidence type="ECO:0000313" key="4">
    <source>
        <dbReference type="WBParaSite" id="ACRNAN_scaffold586.g27039.t1"/>
    </source>
</evidence>
<feature type="transmembrane region" description="Helical" evidence="1">
    <location>
        <begin position="52"/>
        <end position="71"/>
    </location>
</feature>
<keyword evidence="1" id="KW-0472">Membrane</keyword>
<dbReference type="WBParaSite" id="ACRNAN_scaffold586.g27039.t1">
    <property type="protein sequence ID" value="ACRNAN_scaffold586.g27039.t1"/>
    <property type="gene ID" value="ACRNAN_scaffold586.g27039"/>
</dbReference>
<protein>
    <submittedName>
        <fullName evidence="3 4">Uncharacterized protein</fullName>
    </submittedName>
</protein>
<evidence type="ECO:0000256" key="1">
    <source>
        <dbReference type="SAM" id="Phobius"/>
    </source>
</evidence>